<keyword evidence="6" id="KW-1185">Reference proteome</keyword>
<evidence type="ECO:0000313" key="5">
    <source>
        <dbReference type="EMBL" id="MBP2240987.1"/>
    </source>
</evidence>
<dbReference type="InterPro" id="IPR050624">
    <property type="entry name" value="HTH-type_Tx_Regulator"/>
</dbReference>
<evidence type="ECO:0000259" key="4">
    <source>
        <dbReference type="PROSITE" id="PS50977"/>
    </source>
</evidence>
<accession>A0ABS4RDL3</accession>
<dbReference type="PROSITE" id="PS01081">
    <property type="entry name" value="HTH_TETR_1"/>
    <property type="match status" value="1"/>
</dbReference>
<dbReference type="PANTHER" id="PTHR43479:SF22">
    <property type="entry name" value="TRANSCRIPTIONAL REGULATOR, TETR FAMILY"/>
    <property type="match status" value="1"/>
</dbReference>
<dbReference type="PROSITE" id="PS50977">
    <property type="entry name" value="HTH_TETR_2"/>
    <property type="match status" value="1"/>
</dbReference>
<dbReference type="InterPro" id="IPR001647">
    <property type="entry name" value="HTH_TetR"/>
</dbReference>
<proteinExistence type="predicted"/>
<evidence type="ECO:0000313" key="6">
    <source>
        <dbReference type="Proteomes" id="UP001519293"/>
    </source>
</evidence>
<name>A0ABS4RDL3_9BACI</name>
<dbReference type="InterPro" id="IPR023772">
    <property type="entry name" value="DNA-bd_HTH_TetR-type_CS"/>
</dbReference>
<keyword evidence="1" id="KW-0678">Repressor</keyword>
<dbReference type="PANTHER" id="PTHR43479">
    <property type="entry name" value="ACREF/ENVCD OPERON REPRESSOR-RELATED"/>
    <property type="match status" value="1"/>
</dbReference>
<organism evidence="5 6">
    <name type="scientific">Cytobacillus eiseniae</name>
    <dbReference type="NCBI Taxonomy" id="762947"/>
    <lineage>
        <taxon>Bacteria</taxon>
        <taxon>Bacillati</taxon>
        <taxon>Bacillota</taxon>
        <taxon>Bacilli</taxon>
        <taxon>Bacillales</taxon>
        <taxon>Bacillaceae</taxon>
        <taxon>Cytobacillus</taxon>
    </lineage>
</organism>
<reference evidence="5 6" key="1">
    <citation type="submission" date="2021-03" db="EMBL/GenBank/DDBJ databases">
        <title>Genomic Encyclopedia of Type Strains, Phase IV (KMG-IV): sequencing the most valuable type-strain genomes for metagenomic binning, comparative biology and taxonomic classification.</title>
        <authorList>
            <person name="Goeker M."/>
        </authorList>
    </citation>
    <scope>NUCLEOTIDE SEQUENCE [LARGE SCALE GENOMIC DNA]</scope>
    <source>
        <strain evidence="5 6">DSM 26675</strain>
    </source>
</reference>
<sequence length="293" mass="34434">MNARKKHVIKMAHQLFIDKGFQATSIQDILDYSGISKGTFYNYFSSKNELLLALFSTIYKELEMARNELLIGQDPADIEVFKKQIELQLKINRSNKLISLFEEVLVSNDEDLKQFMKRSHFRILRWLYYRFIDIFGEEKKPYLLDCSIMFMGILQHNLKYHKLAHQSTAGIYKVIHYSVERMIKIVNEVSEADEQLVQPELIESLVPIRDHLDQSFQQKLYQTILSLKKALTHKDEHSQCIQLLDFIQEELLHSKSPRQFLVDSTLLSLKTNQSTLGHMELQKLEQLVSDFFA</sequence>
<comment type="caution">
    <text evidence="5">The sequence shown here is derived from an EMBL/GenBank/DDBJ whole genome shotgun (WGS) entry which is preliminary data.</text>
</comment>
<dbReference type="Proteomes" id="UP001519293">
    <property type="component" value="Unassembled WGS sequence"/>
</dbReference>
<dbReference type="RefSeq" id="WP_066400727.1">
    <property type="nucleotide sequence ID" value="NZ_JAGIKZ010000006.1"/>
</dbReference>
<evidence type="ECO:0000256" key="3">
    <source>
        <dbReference type="PROSITE-ProRule" id="PRU00335"/>
    </source>
</evidence>
<evidence type="ECO:0000256" key="1">
    <source>
        <dbReference type="ARBA" id="ARBA00022491"/>
    </source>
</evidence>
<feature type="DNA-binding region" description="H-T-H motif" evidence="3">
    <location>
        <begin position="25"/>
        <end position="44"/>
    </location>
</feature>
<dbReference type="PRINTS" id="PR00455">
    <property type="entry name" value="HTHTETR"/>
</dbReference>
<dbReference type="Pfam" id="PF00440">
    <property type="entry name" value="TetR_N"/>
    <property type="match status" value="1"/>
</dbReference>
<evidence type="ECO:0000256" key="2">
    <source>
        <dbReference type="ARBA" id="ARBA00023125"/>
    </source>
</evidence>
<dbReference type="Gene3D" id="1.10.357.10">
    <property type="entry name" value="Tetracycline Repressor, domain 2"/>
    <property type="match status" value="1"/>
</dbReference>
<protein>
    <recommendedName>
        <fullName evidence="4">HTH tetR-type domain-containing protein</fullName>
    </recommendedName>
</protein>
<gene>
    <name evidence="5" type="ORF">J2Z40_001547</name>
</gene>
<dbReference type="SUPFAM" id="SSF46689">
    <property type="entry name" value="Homeodomain-like"/>
    <property type="match status" value="1"/>
</dbReference>
<dbReference type="EMBL" id="JAGIKZ010000006">
    <property type="protein sequence ID" value="MBP2240987.1"/>
    <property type="molecule type" value="Genomic_DNA"/>
</dbReference>
<dbReference type="InterPro" id="IPR009057">
    <property type="entry name" value="Homeodomain-like_sf"/>
</dbReference>
<keyword evidence="2 3" id="KW-0238">DNA-binding</keyword>
<feature type="domain" description="HTH tetR-type" evidence="4">
    <location>
        <begin position="2"/>
        <end position="62"/>
    </location>
</feature>